<name>A0A2Z5G3Q4_9BACT</name>
<dbReference type="Proteomes" id="UP000253606">
    <property type="component" value="Chromosome"/>
</dbReference>
<organism evidence="5 6">
    <name type="scientific">Acidisarcina polymorpha</name>
    <dbReference type="NCBI Taxonomy" id="2211140"/>
    <lineage>
        <taxon>Bacteria</taxon>
        <taxon>Pseudomonadati</taxon>
        <taxon>Acidobacteriota</taxon>
        <taxon>Terriglobia</taxon>
        <taxon>Terriglobales</taxon>
        <taxon>Acidobacteriaceae</taxon>
        <taxon>Acidisarcina</taxon>
    </lineage>
</organism>
<keyword evidence="3" id="KW-0804">Transcription</keyword>
<dbReference type="PROSITE" id="PS00041">
    <property type="entry name" value="HTH_ARAC_FAMILY_1"/>
    <property type="match status" value="1"/>
</dbReference>
<dbReference type="Gene3D" id="1.10.10.60">
    <property type="entry name" value="Homeodomain-like"/>
    <property type="match status" value="1"/>
</dbReference>
<feature type="domain" description="HTH araC/xylS-type" evidence="4">
    <location>
        <begin position="271"/>
        <end position="369"/>
    </location>
</feature>
<dbReference type="PANTHER" id="PTHR46796">
    <property type="entry name" value="HTH-TYPE TRANSCRIPTIONAL ACTIVATOR RHAS-RELATED"/>
    <property type="match status" value="1"/>
</dbReference>
<dbReference type="SMART" id="SM00342">
    <property type="entry name" value="HTH_ARAC"/>
    <property type="match status" value="1"/>
</dbReference>
<dbReference type="InterPro" id="IPR050204">
    <property type="entry name" value="AraC_XylS_family_regulators"/>
</dbReference>
<dbReference type="InterPro" id="IPR009057">
    <property type="entry name" value="Homeodomain-like_sf"/>
</dbReference>
<dbReference type="AlphaFoldDB" id="A0A2Z5G3Q4"/>
<reference evidence="5 6" key="1">
    <citation type="journal article" date="2018" name="Front. Microbiol.">
        <title>Hydrolytic Capabilities as a Key to Environmental Success: Chitinolytic and Cellulolytic Acidobacteria From Acidic Sub-arctic Soils and Boreal Peatlands.</title>
        <authorList>
            <person name="Belova S.E."/>
            <person name="Ravin N.V."/>
            <person name="Pankratov T.A."/>
            <person name="Rakitin A.L."/>
            <person name="Ivanova A.A."/>
            <person name="Beletsky A.V."/>
            <person name="Mardanov A.V."/>
            <person name="Sinninghe Damste J.S."/>
            <person name="Dedysh S.N."/>
        </authorList>
    </citation>
    <scope>NUCLEOTIDE SEQUENCE [LARGE SCALE GENOMIC DNA]</scope>
    <source>
        <strain evidence="5 6">SBC82</strain>
    </source>
</reference>
<evidence type="ECO:0000256" key="2">
    <source>
        <dbReference type="ARBA" id="ARBA00023125"/>
    </source>
</evidence>
<dbReference type="InterPro" id="IPR018062">
    <property type="entry name" value="HTH_AraC-typ_CS"/>
</dbReference>
<dbReference type="EMBL" id="CP030840">
    <property type="protein sequence ID" value="AXC13762.1"/>
    <property type="molecule type" value="Genomic_DNA"/>
</dbReference>
<evidence type="ECO:0000259" key="4">
    <source>
        <dbReference type="PROSITE" id="PS01124"/>
    </source>
</evidence>
<keyword evidence="2" id="KW-0238">DNA-binding</keyword>
<evidence type="ECO:0000313" key="5">
    <source>
        <dbReference type="EMBL" id="AXC13762.1"/>
    </source>
</evidence>
<dbReference type="Pfam" id="PF12833">
    <property type="entry name" value="HTH_18"/>
    <property type="match status" value="1"/>
</dbReference>
<evidence type="ECO:0000256" key="1">
    <source>
        <dbReference type="ARBA" id="ARBA00023015"/>
    </source>
</evidence>
<gene>
    <name evidence="5" type="ORF">ACPOL_4490</name>
</gene>
<dbReference type="SUPFAM" id="SSF46689">
    <property type="entry name" value="Homeodomain-like"/>
    <property type="match status" value="2"/>
</dbReference>
<proteinExistence type="predicted"/>
<keyword evidence="1" id="KW-0805">Transcription regulation</keyword>
<sequence length="372" mass="41360">MATWPERLLAGAVRNQETCTRHSGLANSVALPLIIYVNQQLHSALQGRHRGSASDRNVNSMTGLGIVKTLPRFSRMSLRASALRPGRQLLSSEACGWTSVLLQTFEQPGTVEHYETAASPDALVVVVLKGAYEIESFSSGSWKKASYRPGCGGLTAPGTTNRLRWHSKSNAESIILRLYIPAHYFDESREEYRRAGERTSSNALDALSFTDPLIVNVVRSLGQQIAKGAPDLLADAGARFLATYLLSKMNQQPEQRLSRSAGHDLTDRRLLRVMEYMQQHRTDELTSGRLAAEAGISSFHFSRLFKEKLGITPHRYLTRLRMQLARNLLKETGMSIGEIGVSCGYMHHGHFAAAFANEYKCSPTEFRTQHLI</sequence>
<dbReference type="OrthoDB" id="121508at2"/>
<keyword evidence="6" id="KW-1185">Reference proteome</keyword>
<evidence type="ECO:0000256" key="3">
    <source>
        <dbReference type="ARBA" id="ARBA00023163"/>
    </source>
</evidence>
<accession>A0A2Z5G3Q4</accession>
<protein>
    <submittedName>
        <fullName evidence="5">Transcriptional regulator, AraC family</fullName>
    </submittedName>
</protein>
<dbReference type="InterPro" id="IPR018060">
    <property type="entry name" value="HTH_AraC"/>
</dbReference>
<dbReference type="GO" id="GO:0003700">
    <property type="term" value="F:DNA-binding transcription factor activity"/>
    <property type="evidence" value="ECO:0007669"/>
    <property type="project" value="InterPro"/>
</dbReference>
<dbReference type="GO" id="GO:0043565">
    <property type="term" value="F:sequence-specific DNA binding"/>
    <property type="evidence" value="ECO:0007669"/>
    <property type="project" value="InterPro"/>
</dbReference>
<evidence type="ECO:0000313" key="6">
    <source>
        <dbReference type="Proteomes" id="UP000253606"/>
    </source>
</evidence>
<dbReference type="KEGG" id="abas:ACPOL_4490"/>
<dbReference type="PROSITE" id="PS01124">
    <property type="entry name" value="HTH_ARAC_FAMILY_2"/>
    <property type="match status" value="1"/>
</dbReference>
<dbReference type="PANTHER" id="PTHR46796:SF6">
    <property type="entry name" value="ARAC SUBFAMILY"/>
    <property type="match status" value="1"/>
</dbReference>